<dbReference type="RefSeq" id="WP_338834647.1">
    <property type="nucleotide sequence ID" value="NZ_CP147711.1"/>
</dbReference>
<dbReference type="InterPro" id="IPR011234">
    <property type="entry name" value="Fumarylacetoacetase-like_C"/>
</dbReference>
<dbReference type="Pfam" id="PF01557">
    <property type="entry name" value="FAA_hydrolase"/>
    <property type="match status" value="1"/>
</dbReference>
<dbReference type="InterPro" id="IPR036663">
    <property type="entry name" value="Fumarylacetoacetase_C_sf"/>
</dbReference>
<reference evidence="3" key="1">
    <citation type="journal article" date="2021" name="Int. J. Syst. Evol. Microbiol.">
        <title>Bradyrhizobium septentrionale sp. nov. (sv. septentrionale) and Bradyrhizobium quebecense sp. nov. (sv. septentrionale) associated with legumes native to Canada possess rearranged symbiosis genes and numerous insertion sequences.</title>
        <authorList>
            <person name="Bromfield E.S.P."/>
            <person name="Cloutier S."/>
        </authorList>
    </citation>
    <scope>NUCLEOTIDE SEQUENCE</scope>
    <source>
        <strain evidence="3">5S5</strain>
    </source>
</reference>
<proteinExistence type="predicted"/>
<organism evidence="3 4">
    <name type="scientific">Bradyrhizobium septentrionale</name>
    <dbReference type="NCBI Taxonomy" id="1404411"/>
    <lineage>
        <taxon>Bacteria</taxon>
        <taxon>Pseudomonadati</taxon>
        <taxon>Pseudomonadota</taxon>
        <taxon>Alphaproteobacteria</taxon>
        <taxon>Hyphomicrobiales</taxon>
        <taxon>Nitrobacteraceae</taxon>
        <taxon>Bradyrhizobium</taxon>
    </lineage>
</organism>
<evidence type="ECO:0000313" key="3">
    <source>
        <dbReference type="EMBL" id="WXC82596.1"/>
    </source>
</evidence>
<name>A0ABZ2P8P4_9BRAD</name>
<reference evidence="3" key="2">
    <citation type="submission" date="2024-03" db="EMBL/GenBank/DDBJ databases">
        <authorList>
            <person name="Bromfield E.S.P."/>
            <person name="Cloutier S."/>
        </authorList>
    </citation>
    <scope>NUCLEOTIDE SEQUENCE</scope>
    <source>
        <strain evidence="3">5S5</strain>
    </source>
</reference>
<dbReference type="Proteomes" id="UP001432046">
    <property type="component" value="Chromosome"/>
</dbReference>
<protein>
    <submittedName>
        <fullName evidence="3">Fumarylacetoacetate hydrolase family protein</fullName>
    </submittedName>
</protein>
<feature type="domain" description="Fumarylacetoacetase-like C-terminal" evidence="2">
    <location>
        <begin position="56"/>
        <end position="248"/>
    </location>
</feature>
<dbReference type="Gene3D" id="3.90.850.10">
    <property type="entry name" value="Fumarylacetoacetase-like, C-terminal domain"/>
    <property type="match status" value="1"/>
</dbReference>
<dbReference type="GO" id="GO:0016787">
    <property type="term" value="F:hydrolase activity"/>
    <property type="evidence" value="ECO:0007669"/>
    <property type="project" value="UniProtKB-KW"/>
</dbReference>
<sequence>MMSVLHGPRREVRKVLHDGLTQWVRPEGDELVLPDGRRICENEAHYLPPCNPSKNICVHVNSRSRFAEFKDVATNPSYFQKPTTSLNSHRGKIHRPDDCRYLNYEGEIAVQFGKVVKGLEPGEIWDVIDGFAPVNDVGLQDFRDIDRGSMLRVKGQDGFCPIGPGMVSGVDIRQQVLRTWINGKMVQEGAVDEFVFSMGFMVADLSRYMTFLPGDILLTGTPANSRPMSIGDRVEVEVSEVGRLTNTVAEIPAARHKIGHQPTDSDTVRVIALGGDFVPPDAAGRAGRS</sequence>
<keyword evidence="1" id="KW-0479">Metal-binding</keyword>
<keyword evidence="4" id="KW-1185">Reference proteome</keyword>
<accession>A0ABZ2P8P4</accession>
<dbReference type="SUPFAM" id="SSF56529">
    <property type="entry name" value="FAH"/>
    <property type="match status" value="1"/>
</dbReference>
<dbReference type="PANTHER" id="PTHR11820">
    <property type="entry name" value="ACYLPYRUVASE"/>
    <property type="match status" value="1"/>
</dbReference>
<keyword evidence="3" id="KW-0378">Hydrolase</keyword>
<evidence type="ECO:0000313" key="4">
    <source>
        <dbReference type="Proteomes" id="UP001432046"/>
    </source>
</evidence>
<evidence type="ECO:0000259" key="2">
    <source>
        <dbReference type="Pfam" id="PF01557"/>
    </source>
</evidence>
<dbReference type="PANTHER" id="PTHR11820:SF7">
    <property type="entry name" value="ACYLPYRUVASE FAHD1, MITOCHONDRIAL"/>
    <property type="match status" value="1"/>
</dbReference>
<dbReference type="EMBL" id="CP147711">
    <property type="protein sequence ID" value="WXC82596.1"/>
    <property type="molecule type" value="Genomic_DNA"/>
</dbReference>
<evidence type="ECO:0000256" key="1">
    <source>
        <dbReference type="ARBA" id="ARBA00022723"/>
    </source>
</evidence>
<gene>
    <name evidence="3" type="ORF">WDK88_13940</name>
</gene>